<dbReference type="SUPFAM" id="SSF51735">
    <property type="entry name" value="NAD(P)-binding Rossmann-fold domains"/>
    <property type="match status" value="1"/>
</dbReference>
<accession>A0A914CKT0</accession>
<dbReference type="PRINTS" id="PR00081">
    <property type="entry name" value="GDHRDH"/>
</dbReference>
<evidence type="ECO:0000313" key="1">
    <source>
        <dbReference type="Proteomes" id="UP000887540"/>
    </source>
</evidence>
<dbReference type="InterPro" id="IPR036291">
    <property type="entry name" value="NAD(P)-bd_dom_sf"/>
</dbReference>
<dbReference type="Pfam" id="PF00106">
    <property type="entry name" value="adh_short"/>
    <property type="match status" value="1"/>
</dbReference>
<dbReference type="PANTHER" id="PTHR44147:SF3">
    <property type="entry name" value="DEHYDROGENASES, SHORT CHAIN"/>
    <property type="match status" value="1"/>
</dbReference>
<reference evidence="2" key="1">
    <citation type="submission" date="2022-11" db="UniProtKB">
        <authorList>
            <consortium name="WormBaseParasite"/>
        </authorList>
    </citation>
    <scope>IDENTIFICATION</scope>
</reference>
<sequence length="300" mass="32569">MSLHGKVAVVTGASRGIGRGIALQLGEAGAKVYITGRDHKSRKNDPRFPTLERTAEEITKRGGKGIPVVVDHSDNAQVKKLFEKVANENNGQLDILVNNAFSGADSGEALLNSKKFWEDEPEIWDLVNNVGLRSHYVASVYAARLFVKHGHGGLIVNTSSQAAKQYAISVANGVGKAGVDRLTVDTALELKPHNVTVISIWPGLTKTEYMQKIVEEDMIPPPFKDFLKLSMQNAESSEYAGKCIIALITDSNVSSKTGKSFPTALLGKEYGLKDIDGREINMDPAIEKLLENLVVEKSTL</sequence>
<keyword evidence="1" id="KW-1185">Reference proteome</keyword>
<dbReference type="AlphaFoldDB" id="A0A914CKT0"/>
<proteinExistence type="predicted"/>
<evidence type="ECO:0000313" key="2">
    <source>
        <dbReference type="WBParaSite" id="ACRNAN_scaffold11438.g12204.t1"/>
    </source>
</evidence>
<dbReference type="WBParaSite" id="ACRNAN_scaffold11438.g12204.t1">
    <property type="protein sequence ID" value="ACRNAN_scaffold11438.g12204.t1"/>
    <property type="gene ID" value="ACRNAN_scaffold11438.g12204"/>
</dbReference>
<dbReference type="InterPro" id="IPR002347">
    <property type="entry name" value="SDR_fam"/>
</dbReference>
<dbReference type="Proteomes" id="UP000887540">
    <property type="component" value="Unplaced"/>
</dbReference>
<organism evidence="1 2">
    <name type="scientific">Acrobeloides nanus</name>
    <dbReference type="NCBI Taxonomy" id="290746"/>
    <lineage>
        <taxon>Eukaryota</taxon>
        <taxon>Metazoa</taxon>
        <taxon>Ecdysozoa</taxon>
        <taxon>Nematoda</taxon>
        <taxon>Chromadorea</taxon>
        <taxon>Rhabditida</taxon>
        <taxon>Tylenchina</taxon>
        <taxon>Cephalobomorpha</taxon>
        <taxon>Cephaloboidea</taxon>
        <taxon>Cephalobidae</taxon>
        <taxon>Acrobeloides</taxon>
    </lineage>
</organism>
<protein>
    <submittedName>
        <fullName evidence="2">Uncharacterized protein</fullName>
    </submittedName>
</protein>
<name>A0A914CKT0_9BILA</name>
<dbReference type="PANTHER" id="PTHR44147">
    <property type="entry name" value="DEHYDROGENASE/REDUCTASE SDR FAMILY MEMBER 1"/>
    <property type="match status" value="1"/>
</dbReference>
<dbReference type="Gene3D" id="3.40.50.720">
    <property type="entry name" value="NAD(P)-binding Rossmann-like Domain"/>
    <property type="match status" value="1"/>
</dbReference>